<dbReference type="PANTHER" id="PTHR12526:SF630">
    <property type="entry name" value="GLYCOSYLTRANSFERASE"/>
    <property type="match status" value="1"/>
</dbReference>
<sequence length="364" mass="39980">MKILHVAQKVKGGVATHLCELIPEQQARYGEDQVLVAIAADETEHLASLPPSSLRLFGSSARSPGALAAMGRDVARLIRREQPDIVHIHSTFAGLVVRLPFLLRRSTRAKIIYCAHGWAFNMQVSQAKRRAYAAAERLLAPVTDAILCISRFEQRRAVEVGLPSSKLHMVYNGIAPDTPVVAPSELPDFATDRLNLLFVGRQDPQKGYDDLRDAMARVLDLPVHLHVVGDRSVSNDDSPGEPDPPNVTRYGWIPIGRIPAFLEACDVVMMPSRWEGFGLVAIEAMRQGKPVCASDADALPELVVPGISGYIFPAGNVDALTELIRSMSRPQLQRLGVSARQHFRAKFTVEQMSNAISKLYEEVA</sequence>
<evidence type="ECO:0000259" key="2">
    <source>
        <dbReference type="Pfam" id="PF13439"/>
    </source>
</evidence>
<comment type="caution">
    <text evidence="3">The sequence shown here is derived from an EMBL/GenBank/DDBJ whole genome shotgun (WGS) entry which is preliminary data.</text>
</comment>
<keyword evidence="3" id="KW-0808">Transferase</keyword>
<dbReference type="Pfam" id="PF13439">
    <property type="entry name" value="Glyco_transf_4"/>
    <property type="match status" value="1"/>
</dbReference>
<proteinExistence type="predicted"/>
<dbReference type="InterPro" id="IPR001296">
    <property type="entry name" value="Glyco_trans_1"/>
</dbReference>
<dbReference type="Pfam" id="PF00534">
    <property type="entry name" value="Glycos_transf_1"/>
    <property type="match status" value="1"/>
</dbReference>
<protein>
    <submittedName>
        <fullName evidence="3">Glycosyltransferase family 4 protein</fullName>
        <ecNumber evidence="3">2.4.-.-</ecNumber>
    </submittedName>
</protein>
<feature type="domain" description="Glycosyltransferase subfamily 4-like N-terminal" evidence="2">
    <location>
        <begin position="12"/>
        <end position="177"/>
    </location>
</feature>
<dbReference type="PANTHER" id="PTHR12526">
    <property type="entry name" value="GLYCOSYLTRANSFERASE"/>
    <property type="match status" value="1"/>
</dbReference>
<dbReference type="RefSeq" id="WP_132882194.1">
    <property type="nucleotide sequence ID" value="NZ_JBBGZA010000001.1"/>
</dbReference>
<dbReference type="EMBL" id="JBBGZA010000001">
    <property type="protein sequence ID" value="MEJ5095574.1"/>
    <property type="molecule type" value="Genomic_DNA"/>
</dbReference>
<dbReference type="EC" id="2.4.-.-" evidence="3"/>
<evidence type="ECO:0000313" key="4">
    <source>
        <dbReference type="Proteomes" id="UP001380365"/>
    </source>
</evidence>
<reference evidence="3 4" key="1">
    <citation type="submission" date="2023-12" db="EMBL/GenBank/DDBJ databases">
        <title>Gut-associated functions are favored during microbiome assembly across C. elegans life.</title>
        <authorList>
            <person name="Zimmermann J."/>
        </authorList>
    </citation>
    <scope>NUCLEOTIDE SEQUENCE [LARGE SCALE GENOMIC DNA]</scope>
    <source>
        <strain evidence="3 4">JUb134</strain>
    </source>
</reference>
<dbReference type="SUPFAM" id="SSF53756">
    <property type="entry name" value="UDP-Glycosyltransferase/glycogen phosphorylase"/>
    <property type="match status" value="1"/>
</dbReference>
<dbReference type="Proteomes" id="UP001380365">
    <property type="component" value="Unassembled WGS sequence"/>
</dbReference>
<gene>
    <name evidence="3" type="ORF">WH159_13620</name>
</gene>
<evidence type="ECO:0000313" key="3">
    <source>
        <dbReference type="EMBL" id="MEJ5095574.1"/>
    </source>
</evidence>
<organism evidence="3 4">
    <name type="scientific">Sphingomonas molluscorum</name>
    <dbReference type="NCBI Taxonomy" id="418184"/>
    <lineage>
        <taxon>Bacteria</taxon>
        <taxon>Pseudomonadati</taxon>
        <taxon>Pseudomonadota</taxon>
        <taxon>Alphaproteobacteria</taxon>
        <taxon>Sphingomonadales</taxon>
        <taxon>Sphingomonadaceae</taxon>
        <taxon>Sphingomonas</taxon>
    </lineage>
</organism>
<dbReference type="InterPro" id="IPR028098">
    <property type="entry name" value="Glyco_trans_4-like_N"/>
</dbReference>
<accession>A0ABU8Q7R5</accession>
<evidence type="ECO:0000259" key="1">
    <source>
        <dbReference type="Pfam" id="PF00534"/>
    </source>
</evidence>
<dbReference type="GO" id="GO:0016757">
    <property type="term" value="F:glycosyltransferase activity"/>
    <property type="evidence" value="ECO:0007669"/>
    <property type="project" value="UniProtKB-KW"/>
</dbReference>
<dbReference type="Gene3D" id="3.40.50.2000">
    <property type="entry name" value="Glycogen Phosphorylase B"/>
    <property type="match status" value="2"/>
</dbReference>
<dbReference type="CDD" id="cd03801">
    <property type="entry name" value="GT4_PimA-like"/>
    <property type="match status" value="1"/>
</dbReference>
<keyword evidence="4" id="KW-1185">Reference proteome</keyword>
<keyword evidence="3" id="KW-0328">Glycosyltransferase</keyword>
<name>A0ABU8Q7R5_9SPHN</name>
<feature type="domain" description="Glycosyl transferase family 1" evidence="1">
    <location>
        <begin position="191"/>
        <end position="328"/>
    </location>
</feature>